<evidence type="ECO:0000313" key="3">
    <source>
        <dbReference type="Proteomes" id="UP000299102"/>
    </source>
</evidence>
<gene>
    <name evidence="2" type="ORF">EVAR_20827_1</name>
</gene>
<protein>
    <submittedName>
        <fullName evidence="2">Uncharacterized protein</fullName>
    </submittedName>
</protein>
<reference evidence="2 3" key="1">
    <citation type="journal article" date="2019" name="Commun. Biol.">
        <title>The bagworm genome reveals a unique fibroin gene that provides high tensile strength.</title>
        <authorList>
            <person name="Kono N."/>
            <person name="Nakamura H."/>
            <person name="Ohtoshi R."/>
            <person name="Tomita M."/>
            <person name="Numata K."/>
            <person name="Arakawa K."/>
        </authorList>
    </citation>
    <scope>NUCLEOTIDE SEQUENCE [LARGE SCALE GENOMIC DNA]</scope>
</reference>
<dbReference type="AlphaFoldDB" id="A0A4C1UDE9"/>
<dbReference type="Proteomes" id="UP000299102">
    <property type="component" value="Unassembled WGS sequence"/>
</dbReference>
<name>A0A4C1UDE9_EUMVA</name>
<proteinExistence type="predicted"/>
<sequence length="149" mass="17301">MNRTARSRNPRPATRRAITGSRIAPPAPDYCLLLRRRSLDRPKGRHCTGRHPAAPFQIVLKPFRANINHVVLKVRRNEFNKGVRLLIKFVYVYLCRVADSEHVIRMECGNHDQNGVREPRSEWSAGVKLESADQNFNKEQYQNQNLEKD</sequence>
<keyword evidence="3" id="KW-1185">Reference proteome</keyword>
<organism evidence="2 3">
    <name type="scientific">Eumeta variegata</name>
    <name type="common">Bagworm moth</name>
    <name type="synonym">Eumeta japonica</name>
    <dbReference type="NCBI Taxonomy" id="151549"/>
    <lineage>
        <taxon>Eukaryota</taxon>
        <taxon>Metazoa</taxon>
        <taxon>Ecdysozoa</taxon>
        <taxon>Arthropoda</taxon>
        <taxon>Hexapoda</taxon>
        <taxon>Insecta</taxon>
        <taxon>Pterygota</taxon>
        <taxon>Neoptera</taxon>
        <taxon>Endopterygota</taxon>
        <taxon>Lepidoptera</taxon>
        <taxon>Glossata</taxon>
        <taxon>Ditrysia</taxon>
        <taxon>Tineoidea</taxon>
        <taxon>Psychidae</taxon>
        <taxon>Oiketicinae</taxon>
        <taxon>Eumeta</taxon>
    </lineage>
</organism>
<feature type="region of interest" description="Disordered" evidence="1">
    <location>
        <begin position="1"/>
        <end position="22"/>
    </location>
</feature>
<evidence type="ECO:0000256" key="1">
    <source>
        <dbReference type="SAM" id="MobiDB-lite"/>
    </source>
</evidence>
<dbReference type="EMBL" id="BGZK01000162">
    <property type="protein sequence ID" value="GBP24503.1"/>
    <property type="molecule type" value="Genomic_DNA"/>
</dbReference>
<accession>A0A4C1UDE9</accession>
<comment type="caution">
    <text evidence="2">The sequence shown here is derived from an EMBL/GenBank/DDBJ whole genome shotgun (WGS) entry which is preliminary data.</text>
</comment>
<evidence type="ECO:0000313" key="2">
    <source>
        <dbReference type="EMBL" id="GBP24503.1"/>
    </source>
</evidence>